<dbReference type="SUPFAM" id="SSF48371">
    <property type="entry name" value="ARM repeat"/>
    <property type="match status" value="1"/>
</dbReference>
<evidence type="ECO:0000259" key="5">
    <source>
        <dbReference type="Pfam" id="PF11935"/>
    </source>
</evidence>
<evidence type="ECO:0000256" key="1">
    <source>
        <dbReference type="ARBA" id="ARBA00004123"/>
    </source>
</evidence>
<accession>A0A7R9EJX5</accession>
<dbReference type="Pfam" id="PF12295">
    <property type="entry name" value="Symplekin_C"/>
    <property type="match status" value="2"/>
</dbReference>
<dbReference type="InterPro" id="IPR011989">
    <property type="entry name" value="ARM-like"/>
</dbReference>
<feature type="domain" description="Symplekin/Pta1 N-terminal" evidence="5">
    <location>
        <begin position="118"/>
        <end position="327"/>
    </location>
</feature>
<dbReference type="PANTHER" id="PTHR15245">
    <property type="entry name" value="SYMPLEKIN-RELATED"/>
    <property type="match status" value="1"/>
</dbReference>
<sequence length="1546" mass="173518">MTHNDMDSRRSTAAQFFMEDNEELNTSYKKIVDWLNQATLAIDSTKTDLLRKVQEVIINKDDSLLDNFLDEVLGFQNDRNQDVRKFIVGFIEEAIKKDPDLLPKVITNLLMLLDDQSVQVQKRVIQAATNVYRSALGWLSRARSVSEEMEAAWNVMARIKVNIVNLVDSDNDGIRTHAVKFLECVVLLQTYPTADSMRRDNDFSLEDIPLTLKIARRRKLEEEATMVFELLVKFHGSQHVSSVNLMTCMGSLTLIAKMRPQFMGRVIAAMETLHTNLPPTLSKSQVSSVRKHLKMQLLNLLKHAASIDYHNNITTLLTDLGATHQEADNPQVMKSLPKTEEVRRRQKRLAAENAVIHAVAPKRARVEIPEEVMEDDNTSTEDSMSLSSPSMILPDRTKRQTDLVIDLTEQFIVERLNPELTTQLVMMSMVSTSQSCCPCHDVHGEYDSVMMSMVSTSHHVVHGEYVSVMLSMVSTSHHVVHVCLIMLSMVSMSSHVVHGEYVSVMLSVVSMSHHVVRGEYVSVMMSVVSTSHHVVRVCLSHDVHGEYDSVMMSMVSTSHHVVHGEYVSVMLSMYDSVMMSMVSTSHHVVHGEYVSVMLSMVSTSHHVVHVCLIMLSMVSTSRHVVHGEYVSVMLSMPKLPDTMPPHFSAMYTPIAAAGTHGQIKHVARLMATQLSAAGLGPSGRPSKKLIATTKMYSMEDEDDQVASTKSSVLNVVSGMLEDDSLATKTTLLPAGTSVKPVKQRIKTLKLSEITRPLDVETTDRMLTGSIHRILRAEREAAFGGVSSIRHKMITTIASTFNKLVREEVLVYLLEDLKTRLDLGLAWLYEEYSYMQGFNRVPSFLKKDQSPDSGYNKLLCSLAQGLTDSKDKDFLLKRLYLEAPLITEEATDLLKHMCGDDSRAAMGLSLLQDLVIRRPPRQLTFLNALLEHTAHEHLEVRSKAIQCVVELYDRGDLRSIIEEYAIFYLSFLRLPQPPVLLFGPDRGRPNKSDSWSEDIVKACLYLYLALLPNNESLIHELARVYVQTVADVKRIILRLLEQPVRGMGMDSPQLLTLVEECPKGAETLVTRVIHILTEKCPPSAQLVAQVRDLYQTRVSDVRFLIPVLNGLTKKEVIAALPKLIKLNPVVVKEVFNRLLGSHSVTGLSLCLIVIARYWALTLSDCDCALLGSHSVTGLSPCLIEIAGYWALTLSDCDCRLLGSHSDGMLHTSPLNPAELLIALHNIDPLKCELKTIIKATSLCFLDKQAYTQEVLAVVMQNLMEQNPLPTLLMRTVIQSLALNPRLIGFIMNILQRLILKQVWKQKKVWEGFIKCCQRTKPQSFQVLLQLPPAQLQDVFQNCPDLQQPLLAHVMGFTDNQFVLDSGVWQFVLDSGVWQFVLDSGVRQFVLDSGVRQFVLDSGVQQFVLNSGVWQFVLNSGVWQFVLDSGVWQFVLNSGVWQFVLDSGVRQFVLDSGVWQFVLDSGVRQFVFDNPHKMSQSVVMNPVILFQRAHIPQSIMDVLTGNRRSSVEEYSGGMDIMSPTELTIDMKDEGEDSTRSEPAPPGMD</sequence>
<dbReference type="InterPro" id="IPR016024">
    <property type="entry name" value="ARM-type_fold"/>
</dbReference>
<dbReference type="InterPro" id="IPR022075">
    <property type="entry name" value="Symplekin_C"/>
</dbReference>
<feature type="compositionally biased region" description="Basic and acidic residues" evidence="4">
    <location>
        <begin position="1526"/>
        <end position="1537"/>
    </location>
</feature>
<evidence type="ECO:0000259" key="6">
    <source>
        <dbReference type="Pfam" id="PF12295"/>
    </source>
</evidence>
<evidence type="ECO:0000256" key="3">
    <source>
        <dbReference type="ARBA" id="ARBA00023242"/>
    </source>
</evidence>
<proteinExistence type="predicted"/>
<keyword evidence="3" id="KW-0539">Nucleus</keyword>
<dbReference type="InterPro" id="IPR032460">
    <property type="entry name" value="Symplekin/Pta1_N"/>
</dbReference>
<dbReference type="GO" id="GO:0005847">
    <property type="term" value="C:mRNA cleavage and polyadenylation specificity factor complex"/>
    <property type="evidence" value="ECO:0007669"/>
    <property type="project" value="TreeGrafter"/>
</dbReference>
<dbReference type="Gene3D" id="1.25.10.10">
    <property type="entry name" value="Leucine-rich Repeat Variant"/>
    <property type="match status" value="1"/>
</dbReference>
<feature type="region of interest" description="Disordered" evidence="4">
    <location>
        <begin position="373"/>
        <end position="392"/>
    </location>
</feature>
<evidence type="ECO:0008006" key="8">
    <source>
        <dbReference type="Google" id="ProtNLM"/>
    </source>
</evidence>
<dbReference type="EMBL" id="OB797444">
    <property type="protein sequence ID" value="CAD7434332.1"/>
    <property type="molecule type" value="Genomic_DNA"/>
</dbReference>
<comment type="subcellular location">
    <subcellularLocation>
        <location evidence="1">Nucleus</location>
    </subcellularLocation>
</comment>
<feature type="domain" description="Symplekin C-terminal" evidence="6">
    <location>
        <begin position="1198"/>
        <end position="1341"/>
    </location>
</feature>
<protein>
    <recommendedName>
        <fullName evidence="8">Symplekin</fullName>
    </recommendedName>
</protein>
<reference evidence="7" key="1">
    <citation type="submission" date="2020-11" db="EMBL/GenBank/DDBJ databases">
        <authorList>
            <person name="Tran Van P."/>
        </authorList>
    </citation>
    <scope>NUCLEOTIDE SEQUENCE</scope>
</reference>
<organism evidence="7">
    <name type="scientific">Timema monikensis</name>
    <dbReference type="NCBI Taxonomy" id="170555"/>
    <lineage>
        <taxon>Eukaryota</taxon>
        <taxon>Metazoa</taxon>
        <taxon>Ecdysozoa</taxon>
        <taxon>Arthropoda</taxon>
        <taxon>Hexapoda</taxon>
        <taxon>Insecta</taxon>
        <taxon>Pterygota</taxon>
        <taxon>Neoptera</taxon>
        <taxon>Polyneoptera</taxon>
        <taxon>Phasmatodea</taxon>
        <taxon>Timematodea</taxon>
        <taxon>Timematoidea</taxon>
        <taxon>Timematidae</taxon>
        <taxon>Timema</taxon>
    </lineage>
</organism>
<dbReference type="InterPro" id="IPR021850">
    <property type="entry name" value="Symplekin/Pta1"/>
</dbReference>
<evidence type="ECO:0000256" key="4">
    <source>
        <dbReference type="SAM" id="MobiDB-lite"/>
    </source>
</evidence>
<dbReference type="Pfam" id="PF11935">
    <property type="entry name" value="SYMPK_PTA1_N"/>
    <property type="match status" value="1"/>
</dbReference>
<name>A0A7R9EJX5_9NEOP</name>
<gene>
    <name evidence="7" type="ORF">TMSB3V08_LOCUS10985</name>
</gene>
<evidence type="ECO:0000313" key="7">
    <source>
        <dbReference type="EMBL" id="CAD7434332.1"/>
    </source>
</evidence>
<feature type="compositionally biased region" description="Low complexity" evidence="4">
    <location>
        <begin position="380"/>
        <end position="392"/>
    </location>
</feature>
<feature type="region of interest" description="Disordered" evidence="4">
    <location>
        <begin position="1525"/>
        <end position="1546"/>
    </location>
</feature>
<evidence type="ECO:0000256" key="2">
    <source>
        <dbReference type="ARBA" id="ARBA00022664"/>
    </source>
</evidence>
<feature type="domain" description="Symplekin C-terminal" evidence="6">
    <location>
        <begin position="1099"/>
        <end position="1142"/>
    </location>
</feature>
<dbReference type="GO" id="GO:0006397">
    <property type="term" value="P:mRNA processing"/>
    <property type="evidence" value="ECO:0007669"/>
    <property type="project" value="UniProtKB-KW"/>
</dbReference>
<dbReference type="PANTHER" id="PTHR15245:SF20">
    <property type="entry name" value="SYMPLEKIN"/>
    <property type="match status" value="1"/>
</dbReference>
<keyword evidence="2" id="KW-0507">mRNA processing</keyword>